<dbReference type="GO" id="GO:0009288">
    <property type="term" value="C:bacterial-type flagellum"/>
    <property type="evidence" value="ECO:0007669"/>
    <property type="project" value="InterPro"/>
</dbReference>
<feature type="region of interest" description="Disordered" evidence="12">
    <location>
        <begin position="203"/>
        <end position="257"/>
    </location>
</feature>
<evidence type="ECO:0000256" key="8">
    <source>
        <dbReference type="ARBA" id="ARBA00022912"/>
    </source>
</evidence>
<dbReference type="Pfam" id="PF04344">
    <property type="entry name" value="CheZ"/>
    <property type="match status" value="1"/>
</dbReference>
<dbReference type="AlphaFoldDB" id="A0A1I1PFL1"/>
<dbReference type="GO" id="GO:0006935">
    <property type="term" value="P:chemotaxis"/>
    <property type="evidence" value="ECO:0007669"/>
    <property type="project" value="UniProtKB-KW"/>
</dbReference>
<keyword evidence="14" id="KW-1185">Reference proteome</keyword>
<reference evidence="13 14" key="1">
    <citation type="submission" date="2016-10" db="EMBL/GenBank/DDBJ databases">
        <authorList>
            <person name="de Groot N.N."/>
        </authorList>
    </citation>
    <scope>NUCLEOTIDE SEQUENCE [LARGE SCALE GENOMIC DNA]</scope>
    <source>
        <strain evidence="13 14">HL3</strain>
    </source>
</reference>
<comment type="subunit">
    <text evidence="10">Homodimer.</text>
</comment>
<keyword evidence="5 10" id="KW-0145">Chemotaxis</keyword>
<comment type="function">
    <text evidence="10">Plays an important role in bacterial chemotaxis signal transduction pathway by accelerating the dephosphorylation of phosphorylated CheY (CheY-P).</text>
</comment>
<keyword evidence="6 10" id="KW-0283">Flagellar rotation</keyword>
<evidence type="ECO:0000256" key="10">
    <source>
        <dbReference type="PIRNR" id="PIRNR002884"/>
    </source>
</evidence>
<evidence type="ECO:0000256" key="1">
    <source>
        <dbReference type="ARBA" id="ARBA00004496"/>
    </source>
</evidence>
<evidence type="ECO:0000256" key="4">
    <source>
        <dbReference type="ARBA" id="ARBA00022490"/>
    </source>
</evidence>
<organism evidence="13 14">
    <name type="scientific">Thiohalospira halophila DSM 15071</name>
    <dbReference type="NCBI Taxonomy" id="1123397"/>
    <lineage>
        <taxon>Bacteria</taxon>
        <taxon>Pseudomonadati</taxon>
        <taxon>Pseudomonadota</taxon>
        <taxon>Gammaproteobacteria</taxon>
        <taxon>Thiohalospirales</taxon>
        <taxon>Thiohalospiraceae</taxon>
        <taxon>Thiohalospira</taxon>
    </lineage>
</organism>
<evidence type="ECO:0000313" key="13">
    <source>
        <dbReference type="EMBL" id="SFD08506.1"/>
    </source>
</evidence>
<dbReference type="InterPro" id="IPR007439">
    <property type="entry name" value="Chemotax_Pase_CheZ"/>
</dbReference>
<protein>
    <recommendedName>
        <fullName evidence="3 10">Protein phosphatase CheZ</fullName>
        <ecNumber evidence="10">3.1.3.-</ecNumber>
    </recommendedName>
    <alternativeName>
        <fullName evidence="9 10">Chemotaxis protein CheZ</fullName>
    </alternativeName>
</protein>
<dbReference type="EMBL" id="FOMJ01000001">
    <property type="protein sequence ID" value="SFD08506.1"/>
    <property type="molecule type" value="Genomic_DNA"/>
</dbReference>
<dbReference type="GO" id="GO:0097588">
    <property type="term" value="P:archaeal or bacterial-type flagellum-dependent cell motility"/>
    <property type="evidence" value="ECO:0007669"/>
    <property type="project" value="UniProtKB-KW"/>
</dbReference>
<evidence type="ECO:0000313" key="14">
    <source>
        <dbReference type="Proteomes" id="UP000198611"/>
    </source>
</evidence>
<feature type="compositionally biased region" description="Low complexity" evidence="12">
    <location>
        <begin position="203"/>
        <end position="215"/>
    </location>
</feature>
<dbReference type="SUPFAM" id="SSF75708">
    <property type="entry name" value="Chemotaxis phosphatase CheZ"/>
    <property type="match status" value="1"/>
</dbReference>
<evidence type="ECO:0000256" key="9">
    <source>
        <dbReference type="ARBA" id="ARBA00029599"/>
    </source>
</evidence>
<dbReference type="Proteomes" id="UP000198611">
    <property type="component" value="Unassembled WGS sequence"/>
</dbReference>
<name>A0A1I1PFL1_9GAMM</name>
<keyword evidence="8 10" id="KW-0904">Protein phosphatase</keyword>
<evidence type="ECO:0000256" key="12">
    <source>
        <dbReference type="SAM" id="MobiDB-lite"/>
    </source>
</evidence>
<accession>A0A1I1PFL1</accession>
<dbReference type="GO" id="GO:0005737">
    <property type="term" value="C:cytoplasm"/>
    <property type="evidence" value="ECO:0007669"/>
    <property type="project" value="UniProtKB-SubCell"/>
</dbReference>
<comment type="subcellular location">
    <subcellularLocation>
        <location evidence="1 10">Cytoplasm</location>
    </subcellularLocation>
</comment>
<evidence type="ECO:0000256" key="11">
    <source>
        <dbReference type="PIRSR" id="PIRSR002884-1"/>
    </source>
</evidence>
<sequence>MDNEAGMGNNAEYLELARQLVAQLEAGDEEAANATVDGLTRMRESEMFQQIGRLTRDLHDSLNSFQLDTRISTLAEEEIPDARDRLRYVVSMTDQAATRTLNAVEESIPLCDELQNNVSEIDREWQRFLRRELSAEEFRALSRAIRSHLASSGDELVKLKSNLNEILMAQDYQDLTGQIIHRVISLVEEVEGNLVELIRISGSSESSSGSQGARQASDEEQQRSGIEAQGPQVPGVDADEAVSGQDEVDELLSSLGF</sequence>
<dbReference type="STRING" id="1123397.SAMN05660831_00762"/>
<dbReference type="RefSeq" id="WP_240307992.1">
    <property type="nucleotide sequence ID" value="NZ_FOMJ01000001.1"/>
</dbReference>
<dbReference type="PIRSF" id="PIRSF002884">
    <property type="entry name" value="CheZ"/>
    <property type="match status" value="1"/>
</dbReference>
<evidence type="ECO:0000256" key="7">
    <source>
        <dbReference type="ARBA" id="ARBA00022801"/>
    </source>
</evidence>
<dbReference type="GO" id="GO:0004721">
    <property type="term" value="F:phosphoprotein phosphatase activity"/>
    <property type="evidence" value="ECO:0007669"/>
    <property type="project" value="UniProtKB-KW"/>
</dbReference>
<proteinExistence type="inferred from homology"/>
<evidence type="ECO:0000256" key="3">
    <source>
        <dbReference type="ARBA" id="ARBA00018484"/>
    </source>
</evidence>
<feature type="site" description="Enhances dephosphorylation of CheY-P" evidence="11">
    <location>
        <position position="178"/>
    </location>
</feature>
<dbReference type="GO" id="GO:0050920">
    <property type="term" value="P:regulation of chemotaxis"/>
    <property type="evidence" value="ECO:0007669"/>
    <property type="project" value="InterPro"/>
</dbReference>
<comment type="similarity">
    <text evidence="2 10">Belongs to the CheZ family.</text>
</comment>
<evidence type="ECO:0000256" key="5">
    <source>
        <dbReference type="ARBA" id="ARBA00022500"/>
    </source>
</evidence>
<evidence type="ECO:0000256" key="6">
    <source>
        <dbReference type="ARBA" id="ARBA00022779"/>
    </source>
</evidence>
<keyword evidence="4 10" id="KW-0963">Cytoplasm</keyword>
<dbReference type="PANTHER" id="PTHR43693">
    <property type="entry name" value="PROTEIN PHOSPHATASE CHEZ"/>
    <property type="match status" value="1"/>
</dbReference>
<dbReference type="Gene3D" id="1.10.287.500">
    <property type="entry name" value="Helix hairpin bin"/>
    <property type="match status" value="1"/>
</dbReference>
<evidence type="ECO:0000256" key="2">
    <source>
        <dbReference type="ARBA" id="ARBA00005908"/>
    </source>
</evidence>
<dbReference type="PANTHER" id="PTHR43693:SF1">
    <property type="entry name" value="PROTEIN PHOSPHATASE CHEZ"/>
    <property type="match status" value="1"/>
</dbReference>
<gene>
    <name evidence="13" type="ORF">SAMN05660831_00762</name>
</gene>
<keyword evidence="7 10" id="KW-0378">Hydrolase</keyword>
<dbReference type="InterPro" id="IPR050992">
    <property type="entry name" value="CheZ_family_phosphatases"/>
</dbReference>
<dbReference type="EC" id="3.1.3.-" evidence="10"/>